<evidence type="ECO:0000256" key="3">
    <source>
        <dbReference type="ARBA" id="ARBA00022840"/>
    </source>
</evidence>
<feature type="domain" description="ABC transporter" evidence="4">
    <location>
        <begin position="22"/>
        <end position="243"/>
    </location>
</feature>
<evidence type="ECO:0000256" key="1">
    <source>
        <dbReference type="ARBA" id="ARBA00022448"/>
    </source>
</evidence>
<dbReference type="PROSITE" id="PS50893">
    <property type="entry name" value="ABC_TRANSPORTER_2"/>
    <property type="match status" value="1"/>
</dbReference>
<dbReference type="GO" id="GO:0016887">
    <property type="term" value="F:ATP hydrolysis activity"/>
    <property type="evidence" value="ECO:0007669"/>
    <property type="project" value="InterPro"/>
</dbReference>
<dbReference type="EMBL" id="CP024988">
    <property type="protein sequence ID" value="AWT25133.1"/>
    <property type="molecule type" value="Genomic_DNA"/>
</dbReference>
<dbReference type="InterPro" id="IPR027417">
    <property type="entry name" value="P-loop_NTPase"/>
</dbReference>
<evidence type="ECO:0000256" key="2">
    <source>
        <dbReference type="ARBA" id="ARBA00022741"/>
    </source>
</evidence>
<dbReference type="InterPro" id="IPR003439">
    <property type="entry name" value="ABC_transporter-like_ATP-bd"/>
</dbReference>
<dbReference type="PANTHER" id="PTHR42788:SF13">
    <property type="entry name" value="ALIPHATIC SULFONATES IMPORT ATP-BINDING PROTEIN SSUB"/>
    <property type="match status" value="1"/>
</dbReference>
<dbReference type="InterPro" id="IPR003593">
    <property type="entry name" value="AAA+_ATPase"/>
</dbReference>
<dbReference type="CDD" id="cd03293">
    <property type="entry name" value="ABC_NrtD_SsuB_transporters"/>
    <property type="match status" value="1"/>
</dbReference>
<dbReference type="Pfam" id="PF00005">
    <property type="entry name" value="ABC_tran"/>
    <property type="match status" value="1"/>
</dbReference>
<dbReference type="InterPro" id="IPR017871">
    <property type="entry name" value="ABC_transporter-like_CS"/>
</dbReference>
<dbReference type="KEGG" id="cpre:Csp1_03070"/>
<name>A0A2Z3YUI8_9CORY</name>
<dbReference type="AlphaFoldDB" id="A0A2Z3YUI8"/>
<protein>
    <submittedName>
        <fullName evidence="5">Aliphatic sulfonates import ATP-binding protein SsuB</fullName>
        <ecNumber evidence="5">3.6.3.-</ecNumber>
    </submittedName>
</protein>
<sequence length="261" mass="28361">MSTPRTVVADSRPADTAAEPLVSFVDTGMTFDGGTTALTGVTFDVTPGEFISVVGPSGCGKSTLLRLASGLESATEGTMTTSTDRIAYVFQDATLLPWRSVRDNVMLLGELDRLPKEERERRCTEALETVGLTGFEDHLPHQLSGGMKMRVSLARALTIEPQLFLFDEPFAALDEITRERLGVDLTQLFAEKQFGGLFITHSVSEAVFVSTRVTVMSGRPGTVVDVVDVPFAFPRSPELRFTPEFTAIAERVSRSLTAAHK</sequence>
<dbReference type="PROSITE" id="PS00211">
    <property type="entry name" value="ABC_TRANSPORTER_1"/>
    <property type="match status" value="1"/>
</dbReference>
<dbReference type="Gene3D" id="3.40.50.300">
    <property type="entry name" value="P-loop containing nucleotide triphosphate hydrolases"/>
    <property type="match status" value="1"/>
</dbReference>
<evidence type="ECO:0000259" key="4">
    <source>
        <dbReference type="PROSITE" id="PS50893"/>
    </source>
</evidence>
<dbReference type="PANTHER" id="PTHR42788">
    <property type="entry name" value="TAURINE IMPORT ATP-BINDING PROTEIN-RELATED"/>
    <property type="match status" value="1"/>
</dbReference>
<evidence type="ECO:0000313" key="5">
    <source>
        <dbReference type="EMBL" id="AWT25133.1"/>
    </source>
</evidence>
<keyword evidence="1" id="KW-0813">Transport</keyword>
<dbReference type="SMART" id="SM00382">
    <property type="entry name" value="AAA"/>
    <property type="match status" value="1"/>
</dbReference>
<dbReference type="STRING" id="1737425.GCA_900049755_02342"/>
<keyword evidence="6" id="KW-1185">Reference proteome</keyword>
<proteinExistence type="predicted"/>
<gene>
    <name evidence="5" type="primary">ssuB_1</name>
    <name evidence="5" type="ORF">Csp1_03070</name>
</gene>
<keyword evidence="3 5" id="KW-0067">ATP-binding</keyword>
<dbReference type="SUPFAM" id="SSF52540">
    <property type="entry name" value="P-loop containing nucleoside triphosphate hydrolases"/>
    <property type="match status" value="1"/>
</dbReference>
<evidence type="ECO:0000313" key="6">
    <source>
        <dbReference type="Proteomes" id="UP000247696"/>
    </source>
</evidence>
<keyword evidence="2" id="KW-0547">Nucleotide-binding</keyword>
<dbReference type="GO" id="GO:0005524">
    <property type="term" value="F:ATP binding"/>
    <property type="evidence" value="ECO:0007669"/>
    <property type="project" value="UniProtKB-KW"/>
</dbReference>
<dbReference type="Proteomes" id="UP000247696">
    <property type="component" value="Chromosome"/>
</dbReference>
<dbReference type="RefSeq" id="WP_066588440.1">
    <property type="nucleotide sequence ID" value="NZ_CABKVS010000002.1"/>
</dbReference>
<reference evidence="6" key="1">
    <citation type="submission" date="2017-11" db="EMBL/GenBank/DDBJ databases">
        <title>Otitis media/interna in a cat caused by the recently described species Corynebacterium provencense.</title>
        <authorList>
            <person name="Kittl S."/>
            <person name="Brodard I."/>
            <person name="Rychener L."/>
            <person name="Jores J."/>
            <person name="Roosje P."/>
            <person name="Gobeli Brawand S."/>
        </authorList>
    </citation>
    <scope>NUCLEOTIDE SEQUENCE [LARGE SCALE GENOMIC DNA]</scope>
    <source>
        <strain evidence="6">17KM38</strain>
    </source>
</reference>
<keyword evidence="5" id="KW-0378">Hydrolase</keyword>
<dbReference type="EC" id="3.6.3.-" evidence="5"/>
<organism evidence="5 6">
    <name type="scientific">Corynebacterium provencense</name>
    <dbReference type="NCBI Taxonomy" id="1737425"/>
    <lineage>
        <taxon>Bacteria</taxon>
        <taxon>Bacillati</taxon>
        <taxon>Actinomycetota</taxon>
        <taxon>Actinomycetes</taxon>
        <taxon>Mycobacteriales</taxon>
        <taxon>Corynebacteriaceae</taxon>
        <taxon>Corynebacterium</taxon>
    </lineage>
</organism>
<accession>A0A2Z3YUI8</accession>
<dbReference type="InterPro" id="IPR050166">
    <property type="entry name" value="ABC_transporter_ATP-bind"/>
</dbReference>